<dbReference type="Gene3D" id="2.40.70.10">
    <property type="entry name" value="Acid Proteases"/>
    <property type="match status" value="1"/>
</dbReference>
<feature type="compositionally biased region" description="Low complexity" evidence="2">
    <location>
        <begin position="349"/>
        <end position="364"/>
    </location>
</feature>
<dbReference type="PROSITE" id="PS50158">
    <property type="entry name" value="ZF_CCHC"/>
    <property type="match status" value="1"/>
</dbReference>
<dbReference type="EMBL" id="OOIL02001680">
    <property type="protein sequence ID" value="VFQ77663.1"/>
    <property type="molecule type" value="Genomic_DNA"/>
</dbReference>
<dbReference type="GO" id="GO:0008270">
    <property type="term" value="F:zinc ion binding"/>
    <property type="evidence" value="ECO:0007669"/>
    <property type="project" value="UniProtKB-KW"/>
</dbReference>
<evidence type="ECO:0000256" key="1">
    <source>
        <dbReference type="PROSITE-ProRule" id="PRU00047"/>
    </source>
</evidence>
<dbReference type="AlphaFoldDB" id="A0A484LMG9"/>
<keyword evidence="1" id="KW-0479">Metal-binding</keyword>
<dbReference type="InterPro" id="IPR021109">
    <property type="entry name" value="Peptidase_aspartic_dom_sf"/>
</dbReference>
<keyword evidence="1" id="KW-0863">Zinc-finger</keyword>
<dbReference type="Gene3D" id="4.10.60.10">
    <property type="entry name" value="Zinc finger, CCHC-type"/>
    <property type="match status" value="1"/>
</dbReference>
<gene>
    <name evidence="4" type="ORF">CCAM_LOCUS19439</name>
</gene>
<dbReference type="Pfam" id="PF03732">
    <property type="entry name" value="Retrotrans_gag"/>
    <property type="match status" value="1"/>
</dbReference>
<feature type="domain" description="CCHC-type" evidence="3">
    <location>
        <begin position="328"/>
        <end position="342"/>
    </location>
</feature>
<protein>
    <recommendedName>
        <fullName evidence="3">CCHC-type domain-containing protein</fullName>
    </recommendedName>
</protein>
<feature type="compositionally biased region" description="Polar residues" evidence="2">
    <location>
        <begin position="1"/>
        <end position="31"/>
    </location>
</feature>
<dbReference type="GO" id="GO:0003676">
    <property type="term" value="F:nucleic acid binding"/>
    <property type="evidence" value="ECO:0007669"/>
    <property type="project" value="InterPro"/>
</dbReference>
<dbReference type="SMART" id="SM00343">
    <property type="entry name" value="ZnF_C2HC"/>
    <property type="match status" value="1"/>
</dbReference>
<dbReference type="Proteomes" id="UP000595140">
    <property type="component" value="Unassembled WGS sequence"/>
</dbReference>
<dbReference type="PANTHER" id="PTHR15503:SF45">
    <property type="entry name" value="RNA-DIRECTED DNA POLYMERASE HOMOLOG"/>
    <property type="match status" value="1"/>
</dbReference>
<dbReference type="InterPro" id="IPR001878">
    <property type="entry name" value="Znf_CCHC"/>
</dbReference>
<feature type="compositionally biased region" description="Low complexity" evidence="2">
    <location>
        <begin position="379"/>
        <end position="397"/>
    </location>
</feature>
<accession>A0A484LMG9</accession>
<evidence type="ECO:0000313" key="5">
    <source>
        <dbReference type="Proteomes" id="UP000595140"/>
    </source>
</evidence>
<feature type="region of interest" description="Disordered" evidence="2">
    <location>
        <begin position="1"/>
        <end position="42"/>
    </location>
</feature>
<dbReference type="CDD" id="cd00303">
    <property type="entry name" value="retropepsin_like"/>
    <property type="match status" value="1"/>
</dbReference>
<dbReference type="Pfam" id="PF08284">
    <property type="entry name" value="RVP_2"/>
    <property type="match status" value="1"/>
</dbReference>
<reference evidence="4 5" key="1">
    <citation type="submission" date="2018-04" db="EMBL/GenBank/DDBJ databases">
        <authorList>
            <person name="Vogel A."/>
        </authorList>
    </citation>
    <scope>NUCLEOTIDE SEQUENCE [LARGE SCALE GENOMIC DNA]</scope>
</reference>
<evidence type="ECO:0000313" key="4">
    <source>
        <dbReference type="EMBL" id="VFQ77663.1"/>
    </source>
</evidence>
<feature type="region of interest" description="Disordered" evidence="2">
    <location>
        <begin position="348"/>
        <end position="403"/>
    </location>
</feature>
<feature type="region of interest" description="Disordered" evidence="2">
    <location>
        <begin position="275"/>
        <end position="314"/>
    </location>
</feature>
<evidence type="ECO:0000259" key="3">
    <source>
        <dbReference type="PROSITE" id="PS50158"/>
    </source>
</evidence>
<name>A0A484LMG9_9ASTE</name>
<evidence type="ECO:0000256" key="2">
    <source>
        <dbReference type="SAM" id="MobiDB-lite"/>
    </source>
</evidence>
<proteinExistence type="predicted"/>
<sequence length="788" mass="88867">MDPNVNLNGNHSEGDSVSPQQLNANQNQNVPHQEAPHGGLAGIPQMDPALVMQLMQQMLIMNQNTLARQPEPRITLEKLRKNGAEEFLGENIADPLVAFRWLELVRRVFENLKVPMGEWADLAVMLLQNNAYEWWKRTTRNADHPTQLTWEYFDRVFREEYIPESFVEEKREEFVRLEMGTMSLPEYRQLFDHLAEFAQDLVNTPKRRCDSFVKGMRMNLQEGMSTASRQDFGVMYEQAKEVVRTREGAKLIAEQKANKMPVQVASAGKAYSGKRLLSGSGVQSSKKAKSGPAHSVASSSKTRPSKHSMCESCGRNHPGECWRTLGLCMGCGQSGHFRRDCPTNPGLPFPTAAASTQTTAPRPAQSQRSTAGSQPQRPPQQRQPQAAPHQQGRAPARTYAMQGRADPNPDVILGMFTLFGSDLLALIEPGSTLSYICVPLPANSVVARGQLESPMLVSNPLGHSMSLHHVYRQCPLTAHGKIFPADLIELPYKEFDIILGMDWLTEHQAVVDCRSRIVRLRAQDGDTIMIDGELFPKAPEFISYMQAKRLIRKKCEAFLCTVKDVRKEPPSLKDILSVRDFPDVFPDELPDAEIRNAQVDDEFCRITRDLVSSGKRPEFTIGADGILFFRNRLVVPCGAVRERLLRCYDWIWGWKLGSGILAIDTQWTRKMKNLGSLARLRKVGRDGAKTSRLPWWRAGLGGVGRPGWNPGRLRLSRSGWRFWVRNDLKRERKLPGFFDREVYNILDGDAEDPWRLALALGPSVETGAEDLEAEGREKRGGLWAIFRF</sequence>
<keyword evidence="1" id="KW-0862">Zinc</keyword>
<dbReference type="PANTHER" id="PTHR15503">
    <property type="entry name" value="LDOC1 RELATED"/>
    <property type="match status" value="1"/>
</dbReference>
<organism evidence="4 5">
    <name type="scientific">Cuscuta campestris</name>
    <dbReference type="NCBI Taxonomy" id="132261"/>
    <lineage>
        <taxon>Eukaryota</taxon>
        <taxon>Viridiplantae</taxon>
        <taxon>Streptophyta</taxon>
        <taxon>Embryophyta</taxon>
        <taxon>Tracheophyta</taxon>
        <taxon>Spermatophyta</taxon>
        <taxon>Magnoliopsida</taxon>
        <taxon>eudicotyledons</taxon>
        <taxon>Gunneridae</taxon>
        <taxon>Pentapetalae</taxon>
        <taxon>asterids</taxon>
        <taxon>lamiids</taxon>
        <taxon>Solanales</taxon>
        <taxon>Convolvulaceae</taxon>
        <taxon>Cuscuteae</taxon>
        <taxon>Cuscuta</taxon>
        <taxon>Cuscuta subgen. Grammica</taxon>
        <taxon>Cuscuta sect. Cleistogrammica</taxon>
    </lineage>
</organism>
<dbReference type="OrthoDB" id="1751327at2759"/>
<keyword evidence="5" id="KW-1185">Reference proteome</keyword>
<dbReference type="InterPro" id="IPR005162">
    <property type="entry name" value="Retrotrans_gag_dom"/>
</dbReference>
<dbReference type="InterPro" id="IPR032567">
    <property type="entry name" value="RTL1-rel"/>
</dbReference>